<dbReference type="GO" id="GO:0042302">
    <property type="term" value="F:structural constituent of cuticle"/>
    <property type="evidence" value="ECO:0007669"/>
    <property type="project" value="UniProtKB-KW"/>
</dbReference>
<evidence type="ECO:0000256" key="3">
    <source>
        <dbReference type="ARBA" id="ARBA00022475"/>
    </source>
</evidence>
<dbReference type="Gene3D" id="2.60.40.4100">
    <property type="entry name" value="Zona pellucida, ZP-C domain"/>
    <property type="match status" value="1"/>
</dbReference>
<evidence type="ECO:0000313" key="9">
    <source>
        <dbReference type="EMBL" id="CAI5440593.1"/>
    </source>
</evidence>
<keyword evidence="2" id="KW-0193">Cuticle</keyword>
<proteinExistence type="predicted"/>
<evidence type="ECO:0000313" key="10">
    <source>
        <dbReference type="Proteomes" id="UP001152747"/>
    </source>
</evidence>
<name>A0A9P1I9N4_9PELO</name>
<dbReference type="PANTHER" id="PTHR22907:SF15">
    <property type="entry name" value="ZP DOMAIN-CONTAINING PROTEIN"/>
    <property type="match status" value="1"/>
</dbReference>
<evidence type="ECO:0000259" key="8">
    <source>
        <dbReference type="PROSITE" id="PS51034"/>
    </source>
</evidence>
<evidence type="ECO:0000256" key="4">
    <source>
        <dbReference type="ARBA" id="ARBA00022692"/>
    </source>
</evidence>
<comment type="subcellular location">
    <subcellularLocation>
        <location evidence="1">Cell membrane</location>
        <topology evidence="1">Single-pass type I membrane protein</topology>
    </subcellularLocation>
</comment>
<evidence type="ECO:0000256" key="1">
    <source>
        <dbReference type="ARBA" id="ARBA00004251"/>
    </source>
</evidence>
<dbReference type="PROSITE" id="PS51034">
    <property type="entry name" value="ZP_2"/>
    <property type="match status" value="1"/>
</dbReference>
<evidence type="ECO:0000256" key="2">
    <source>
        <dbReference type="ARBA" id="ARBA00022460"/>
    </source>
</evidence>
<gene>
    <name evidence="9" type="ORF">CAMP_LOCUS3230</name>
</gene>
<dbReference type="OrthoDB" id="6139674at2759"/>
<evidence type="ECO:0000256" key="5">
    <source>
        <dbReference type="ARBA" id="ARBA00022729"/>
    </source>
</evidence>
<dbReference type="PANTHER" id="PTHR22907">
    <property type="entry name" value="GH04558P"/>
    <property type="match status" value="1"/>
</dbReference>
<dbReference type="Proteomes" id="UP001152747">
    <property type="component" value="Unassembled WGS sequence"/>
</dbReference>
<dbReference type="EMBL" id="CANHGI010000002">
    <property type="protein sequence ID" value="CAI5440593.1"/>
    <property type="molecule type" value="Genomic_DNA"/>
</dbReference>
<dbReference type="AlphaFoldDB" id="A0A9P1I9N4"/>
<dbReference type="InterPro" id="IPR056953">
    <property type="entry name" value="CUT_N"/>
</dbReference>
<keyword evidence="6" id="KW-1133">Transmembrane helix</keyword>
<keyword evidence="7" id="KW-0472">Membrane</keyword>
<keyword evidence="5" id="KW-0732">Signal</keyword>
<dbReference type="Pfam" id="PF25057">
    <property type="entry name" value="CUT_N"/>
    <property type="match status" value="1"/>
</dbReference>
<keyword evidence="3" id="KW-1003">Cell membrane</keyword>
<dbReference type="InterPro" id="IPR001507">
    <property type="entry name" value="ZP_dom"/>
</dbReference>
<accession>A0A9P1I9N4</accession>
<evidence type="ECO:0000256" key="6">
    <source>
        <dbReference type="ARBA" id="ARBA00022989"/>
    </source>
</evidence>
<feature type="domain" description="ZP" evidence="8">
    <location>
        <begin position="1"/>
        <end position="253"/>
    </location>
</feature>
<dbReference type="InterPro" id="IPR057475">
    <property type="entry name" value="CUT_C"/>
</dbReference>
<dbReference type="Pfam" id="PF25301">
    <property type="entry name" value="CUT_C"/>
    <property type="match status" value="1"/>
</dbReference>
<keyword evidence="4" id="KW-0812">Transmembrane</keyword>
<sequence>MIEVDSPFKGALFLRGSADKKSCKADFSKNPAGKNISFEFGFEDCPSRRKRQIVQPRGMTMSSVLVVSYHGSIITHKDVAYQIDCFYREEHSKVQTLLNVTAPKPLVLSDQPTLPICDYKVEVASGSTKDGVVTSSLSGNSPVVTVGESVVHVWTCSGDAPNDVYCMQVHSCMADDGDLDKIEVVDSNGCTSDGELLSAIHYNGKSMRAAATSQAFKFADKHLVYFKCSIRLSVKGPNESCPINNCVPNLVRNTRSTNDQPLFIFNRHGGLEDSASQQYDVVVTSPELLVEPAGLKNHIMSTYRPPEALKKSGASKFSALIFLSLIFLL</sequence>
<protein>
    <recommendedName>
        <fullName evidence="8">ZP domain-containing protein</fullName>
    </recommendedName>
</protein>
<dbReference type="SMART" id="SM00241">
    <property type="entry name" value="ZP"/>
    <property type="match status" value="1"/>
</dbReference>
<comment type="caution">
    <text evidence="9">The sequence shown here is derived from an EMBL/GenBank/DDBJ whole genome shotgun (WGS) entry which is preliminary data.</text>
</comment>
<evidence type="ECO:0000256" key="7">
    <source>
        <dbReference type="ARBA" id="ARBA00023136"/>
    </source>
</evidence>
<dbReference type="GO" id="GO:0005886">
    <property type="term" value="C:plasma membrane"/>
    <property type="evidence" value="ECO:0007669"/>
    <property type="project" value="UniProtKB-SubCell"/>
</dbReference>
<dbReference type="InterPro" id="IPR042235">
    <property type="entry name" value="ZP-C_dom"/>
</dbReference>
<keyword evidence="10" id="KW-1185">Reference proteome</keyword>
<reference evidence="9" key="1">
    <citation type="submission" date="2022-11" db="EMBL/GenBank/DDBJ databases">
        <authorList>
            <person name="Kikuchi T."/>
        </authorList>
    </citation>
    <scope>NUCLEOTIDE SEQUENCE</scope>
    <source>
        <strain evidence="9">PS1010</strain>
    </source>
</reference>
<organism evidence="9 10">
    <name type="scientific">Caenorhabditis angaria</name>
    <dbReference type="NCBI Taxonomy" id="860376"/>
    <lineage>
        <taxon>Eukaryota</taxon>
        <taxon>Metazoa</taxon>
        <taxon>Ecdysozoa</taxon>
        <taxon>Nematoda</taxon>
        <taxon>Chromadorea</taxon>
        <taxon>Rhabditida</taxon>
        <taxon>Rhabditina</taxon>
        <taxon>Rhabditomorpha</taxon>
        <taxon>Rhabditoidea</taxon>
        <taxon>Rhabditidae</taxon>
        <taxon>Peloderinae</taxon>
        <taxon>Caenorhabditis</taxon>
    </lineage>
</organism>
<dbReference type="InterPro" id="IPR051962">
    <property type="entry name" value="Cuticlin"/>
</dbReference>